<evidence type="ECO:0000256" key="4">
    <source>
        <dbReference type="ARBA" id="ARBA00023004"/>
    </source>
</evidence>
<reference evidence="9" key="2">
    <citation type="submission" date="2023-06" db="EMBL/GenBank/DDBJ databases">
        <authorList>
            <consortium name="Lawrence Berkeley National Laboratory"/>
            <person name="Mondo S.J."/>
            <person name="Hensen N."/>
            <person name="Bonometti L."/>
            <person name="Westerberg I."/>
            <person name="Brannstrom I.O."/>
            <person name="Guillou S."/>
            <person name="Cros-Aarteil S."/>
            <person name="Calhoun S."/>
            <person name="Haridas S."/>
            <person name="Kuo A."/>
            <person name="Pangilinan J."/>
            <person name="Riley R."/>
            <person name="Labutti K."/>
            <person name="Andreopoulos B."/>
            <person name="Lipzen A."/>
            <person name="Chen C."/>
            <person name="Yanf M."/>
            <person name="Daum C."/>
            <person name="Ng V."/>
            <person name="Clum A."/>
            <person name="Steindorff A."/>
            <person name="Ohm R."/>
            <person name="Martin F."/>
            <person name="Silar P."/>
            <person name="Natvig D."/>
            <person name="Lalanne C."/>
            <person name="Gautier V."/>
            <person name="Ament-Velasquez S.L."/>
            <person name="Kruys A."/>
            <person name="Hutchinson M.I."/>
            <person name="Powell A.J."/>
            <person name="Barry K."/>
            <person name="Miller A.N."/>
            <person name="Grigoriev I.V."/>
            <person name="Debuchy R."/>
            <person name="Gladieux P."/>
            <person name="Thoren M.H."/>
            <person name="Johannesson H."/>
        </authorList>
    </citation>
    <scope>NUCLEOTIDE SEQUENCE</scope>
    <source>
        <strain evidence="9">CBS 333.67</strain>
    </source>
</reference>
<keyword evidence="8" id="KW-0472">Membrane</keyword>
<gene>
    <name evidence="9" type="ORF">B0T15DRAFT_300189</name>
</gene>
<dbReference type="InterPro" id="IPR036396">
    <property type="entry name" value="Cyt_P450_sf"/>
</dbReference>
<dbReference type="GO" id="GO:0004497">
    <property type="term" value="F:monooxygenase activity"/>
    <property type="evidence" value="ECO:0007669"/>
    <property type="project" value="UniProtKB-KW"/>
</dbReference>
<evidence type="ECO:0000313" key="10">
    <source>
        <dbReference type="Proteomes" id="UP001273166"/>
    </source>
</evidence>
<keyword evidence="8" id="KW-1133">Transmembrane helix</keyword>
<organism evidence="9 10">
    <name type="scientific">Chaetomium strumarium</name>
    <dbReference type="NCBI Taxonomy" id="1170767"/>
    <lineage>
        <taxon>Eukaryota</taxon>
        <taxon>Fungi</taxon>
        <taxon>Dikarya</taxon>
        <taxon>Ascomycota</taxon>
        <taxon>Pezizomycotina</taxon>
        <taxon>Sordariomycetes</taxon>
        <taxon>Sordariomycetidae</taxon>
        <taxon>Sordariales</taxon>
        <taxon>Chaetomiaceae</taxon>
        <taxon>Chaetomium</taxon>
    </lineage>
</organism>
<dbReference type="Pfam" id="PF00067">
    <property type="entry name" value="p450"/>
    <property type="match status" value="1"/>
</dbReference>
<evidence type="ECO:0000256" key="5">
    <source>
        <dbReference type="ARBA" id="ARBA00023033"/>
    </source>
</evidence>
<dbReference type="Proteomes" id="UP001273166">
    <property type="component" value="Unassembled WGS sequence"/>
</dbReference>
<protein>
    <submittedName>
        <fullName evidence="9">Monooxygenase-like protein</fullName>
    </submittedName>
</protein>
<proteinExistence type="inferred from homology"/>
<dbReference type="PROSITE" id="PS00086">
    <property type="entry name" value="CYTOCHROME_P450"/>
    <property type="match status" value="1"/>
</dbReference>
<feature type="transmembrane region" description="Helical" evidence="8">
    <location>
        <begin position="12"/>
        <end position="31"/>
    </location>
</feature>
<dbReference type="SUPFAM" id="SSF48264">
    <property type="entry name" value="Cytochrome P450"/>
    <property type="match status" value="1"/>
</dbReference>
<keyword evidence="5 7" id="KW-0503">Monooxygenase</keyword>
<evidence type="ECO:0000313" key="9">
    <source>
        <dbReference type="EMBL" id="KAK3302292.1"/>
    </source>
</evidence>
<sequence length="535" mass="59044">MAASDLIELDNNIPPATLLVVAALLLPFLILQLRRVLYPTYDPREPPVLRPKIPLIGHAFSIVWEGGGYFQRLYEASHLPICTLPVLDGKLYLINSVPLISAGLRSQNLSFDPFIELFSKNALGVSQREMDRFREDPGYLPSVTKAFHPSLSGEPLRGVAGKALGQIAAELNRIGRGGGGGGDGEAHEIPNVADWLRDVMSQAIMMALYGSNNPVTPDVLDDVWEFDKSITVLTLGLAPRWLAPRAVAARRRIRAALRKYYMVGHDQGPDVSAYVRIRAASRRQIGVDESDLVAGEVDIPWTSLINTIPSLAWVFTNVFSRSDYVARVRQEVLEATTVVEEGSYSSSSSSSSHYCATIRAAELDKKPFLGACFQEVQRLYNKLCGYRRVLEDTVLRDADGREYLLKKGNNAQWFHGVPHLSEEVWGPNAKVFNPERFIATPPDEEKKRRGALIPFGGGKHLCPGRRFAVTEVVCMVGAVSLLFDVEGVTVPAARAGYAGCAMAHPAWDTDTGGRSSRVSFRRRRGWEDVKLQFAV</sequence>
<reference evidence="9" key="1">
    <citation type="journal article" date="2023" name="Mol. Phylogenet. Evol.">
        <title>Genome-scale phylogeny and comparative genomics of the fungal order Sordariales.</title>
        <authorList>
            <person name="Hensen N."/>
            <person name="Bonometti L."/>
            <person name="Westerberg I."/>
            <person name="Brannstrom I.O."/>
            <person name="Guillou S."/>
            <person name="Cros-Aarteil S."/>
            <person name="Calhoun S."/>
            <person name="Haridas S."/>
            <person name="Kuo A."/>
            <person name="Mondo S."/>
            <person name="Pangilinan J."/>
            <person name="Riley R."/>
            <person name="LaButti K."/>
            <person name="Andreopoulos B."/>
            <person name="Lipzen A."/>
            <person name="Chen C."/>
            <person name="Yan M."/>
            <person name="Daum C."/>
            <person name="Ng V."/>
            <person name="Clum A."/>
            <person name="Steindorff A."/>
            <person name="Ohm R.A."/>
            <person name="Martin F."/>
            <person name="Silar P."/>
            <person name="Natvig D.O."/>
            <person name="Lalanne C."/>
            <person name="Gautier V."/>
            <person name="Ament-Velasquez S.L."/>
            <person name="Kruys A."/>
            <person name="Hutchinson M.I."/>
            <person name="Powell A.J."/>
            <person name="Barry K."/>
            <person name="Miller A.N."/>
            <person name="Grigoriev I.V."/>
            <person name="Debuchy R."/>
            <person name="Gladieux P."/>
            <person name="Hiltunen Thoren M."/>
            <person name="Johannesson H."/>
        </authorList>
    </citation>
    <scope>NUCLEOTIDE SEQUENCE</scope>
    <source>
        <strain evidence="9">CBS 333.67</strain>
    </source>
</reference>
<comment type="caution">
    <text evidence="9">The sequence shown here is derived from an EMBL/GenBank/DDBJ whole genome shotgun (WGS) entry which is preliminary data.</text>
</comment>
<keyword evidence="10" id="KW-1185">Reference proteome</keyword>
<name>A0AAJ0GLU9_9PEZI</name>
<dbReference type="InterPro" id="IPR001128">
    <property type="entry name" value="Cyt_P450"/>
</dbReference>
<evidence type="ECO:0000256" key="7">
    <source>
        <dbReference type="RuleBase" id="RU000461"/>
    </source>
</evidence>
<feature type="binding site" description="axial binding residue" evidence="6">
    <location>
        <position position="462"/>
    </location>
    <ligand>
        <name>heme</name>
        <dbReference type="ChEBI" id="CHEBI:30413"/>
    </ligand>
    <ligandPart>
        <name>Fe</name>
        <dbReference type="ChEBI" id="CHEBI:18248"/>
    </ligandPart>
</feature>
<dbReference type="PRINTS" id="PR00465">
    <property type="entry name" value="EP450IV"/>
</dbReference>
<keyword evidence="8" id="KW-0812">Transmembrane</keyword>
<evidence type="ECO:0000256" key="8">
    <source>
        <dbReference type="SAM" id="Phobius"/>
    </source>
</evidence>
<evidence type="ECO:0000256" key="1">
    <source>
        <dbReference type="ARBA" id="ARBA00001971"/>
    </source>
</evidence>
<dbReference type="PANTHER" id="PTHR47582">
    <property type="entry name" value="P450, PUTATIVE (EUROFUNG)-RELATED"/>
    <property type="match status" value="1"/>
</dbReference>
<keyword evidence="6 7" id="KW-0349">Heme</keyword>
<keyword evidence="4 6" id="KW-0408">Iron</keyword>
<comment type="similarity">
    <text evidence="2 7">Belongs to the cytochrome P450 family.</text>
</comment>
<dbReference type="Gene3D" id="1.10.630.10">
    <property type="entry name" value="Cytochrome P450"/>
    <property type="match status" value="1"/>
</dbReference>
<dbReference type="InterPro" id="IPR017972">
    <property type="entry name" value="Cyt_P450_CS"/>
</dbReference>
<dbReference type="GO" id="GO:0005506">
    <property type="term" value="F:iron ion binding"/>
    <property type="evidence" value="ECO:0007669"/>
    <property type="project" value="InterPro"/>
</dbReference>
<keyword evidence="7" id="KW-0560">Oxidoreductase</keyword>
<evidence type="ECO:0000256" key="3">
    <source>
        <dbReference type="ARBA" id="ARBA00022723"/>
    </source>
</evidence>
<dbReference type="InterPro" id="IPR053007">
    <property type="entry name" value="CYP450_monoxygenase_sec-met"/>
</dbReference>
<dbReference type="RefSeq" id="XP_062718072.1">
    <property type="nucleotide sequence ID" value="XM_062863804.1"/>
</dbReference>
<evidence type="ECO:0000256" key="2">
    <source>
        <dbReference type="ARBA" id="ARBA00010617"/>
    </source>
</evidence>
<evidence type="ECO:0000256" key="6">
    <source>
        <dbReference type="PIRSR" id="PIRSR602403-1"/>
    </source>
</evidence>
<dbReference type="GeneID" id="87882633"/>
<comment type="cofactor">
    <cofactor evidence="1 6">
        <name>heme</name>
        <dbReference type="ChEBI" id="CHEBI:30413"/>
    </cofactor>
</comment>
<dbReference type="CDD" id="cd11040">
    <property type="entry name" value="CYP7_CYP8-like"/>
    <property type="match status" value="1"/>
</dbReference>
<dbReference type="EMBL" id="JAUDZG010000007">
    <property type="protein sequence ID" value="KAK3302292.1"/>
    <property type="molecule type" value="Genomic_DNA"/>
</dbReference>
<dbReference type="InterPro" id="IPR002403">
    <property type="entry name" value="Cyt_P450_E_grp-IV"/>
</dbReference>
<dbReference type="GO" id="GO:0016705">
    <property type="term" value="F:oxidoreductase activity, acting on paired donors, with incorporation or reduction of molecular oxygen"/>
    <property type="evidence" value="ECO:0007669"/>
    <property type="project" value="InterPro"/>
</dbReference>
<accession>A0AAJ0GLU9</accession>
<dbReference type="AlphaFoldDB" id="A0AAJ0GLU9"/>
<dbReference type="GO" id="GO:0020037">
    <property type="term" value="F:heme binding"/>
    <property type="evidence" value="ECO:0007669"/>
    <property type="project" value="InterPro"/>
</dbReference>
<keyword evidence="3 6" id="KW-0479">Metal-binding</keyword>
<dbReference type="PANTHER" id="PTHR47582:SF1">
    <property type="entry name" value="P450, PUTATIVE (EUROFUNG)-RELATED"/>
    <property type="match status" value="1"/>
</dbReference>